<dbReference type="PRINTS" id="PR01438">
    <property type="entry name" value="UNVRSLSTRESS"/>
</dbReference>
<comment type="caution">
    <text evidence="3">The sequence shown here is derived from an EMBL/GenBank/DDBJ whole genome shotgun (WGS) entry which is preliminary data.</text>
</comment>
<keyword evidence="4" id="KW-1185">Reference proteome</keyword>
<dbReference type="PANTHER" id="PTHR46268">
    <property type="entry name" value="STRESS RESPONSE PROTEIN NHAX"/>
    <property type="match status" value="1"/>
</dbReference>
<evidence type="ECO:0000256" key="1">
    <source>
        <dbReference type="ARBA" id="ARBA00008791"/>
    </source>
</evidence>
<feature type="domain" description="UspA" evidence="2">
    <location>
        <begin position="5"/>
        <end position="144"/>
    </location>
</feature>
<name>A0A6M1SW36_9BACT</name>
<protein>
    <submittedName>
        <fullName evidence="3">Universal stress protein</fullName>
    </submittedName>
</protein>
<evidence type="ECO:0000259" key="2">
    <source>
        <dbReference type="Pfam" id="PF00582"/>
    </source>
</evidence>
<dbReference type="Pfam" id="PF00582">
    <property type="entry name" value="Usp"/>
    <property type="match status" value="1"/>
</dbReference>
<reference evidence="3 4" key="1">
    <citation type="submission" date="2020-02" db="EMBL/GenBank/DDBJ databases">
        <title>Aliifodinibius halophilus 2W32, complete genome.</title>
        <authorList>
            <person name="Li Y."/>
            <person name="Wu S."/>
        </authorList>
    </citation>
    <scope>NUCLEOTIDE SEQUENCE [LARGE SCALE GENOMIC DNA]</scope>
    <source>
        <strain evidence="3 4">2W32</strain>
    </source>
</reference>
<evidence type="ECO:0000313" key="3">
    <source>
        <dbReference type="EMBL" id="NGP87786.1"/>
    </source>
</evidence>
<dbReference type="AlphaFoldDB" id="A0A6M1SW36"/>
<dbReference type="Proteomes" id="UP000479132">
    <property type="component" value="Unassembled WGS sequence"/>
</dbReference>
<dbReference type="PANTHER" id="PTHR46268:SF6">
    <property type="entry name" value="UNIVERSAL STRESS PROTEIN UP12"/>
    <property type="match status" value="1"/>
</dbReference>
<dbReference type="CDD" id="cd00293">
    <property type="entry name" value="USP-like"/>
    <property type="match status" value="1"/>
</dbReference>
<gene>
    <name evidence="3" type="ORF">G3569_05440</name>
</gene>
<comment type="similarity">
    <text evidence="1">Belongs to the universal stress protein A family.</text>
</comment>
<dbReference type="InterPro" id="IPR006015">
    <property type="entry name" value="Universal_stress_UspA"/>
</dbReference>
<accession>A0A6M1SW36</accession>
<proteinExistence type="inferred from homology"/>
<dbReference type="RefSeq" id="WP_165266860.1">
    <property type="nucleotide sequence ID" value="NZ_JAALLS010000005.1"/>
</dbReference>
<dbReference type="Gene3D" id="3.40.50.12370">
    <property type="match status" value="1"/>
</dbReference>
<sequence>MNNSFNHILFPTDFSKNANRALPFAAEIAHHAGAKLTLFHSTQESMDMLPSFEGSRDKTIQDTSDLFERLITDLRKKEAYADLDISTILQSGQPTTSLINRIEEEQPDLVVMGTKGVTGDRNAVFGSVASSVIKKSASPVLAIPNGCTLAQMEKIIFSTDYKSGDLGALKQTAGFAKLFNASVDVLHVSDHRNLESEIKHRGFRELVKEQITYPNINFHLTYEYDFFPGAADFLIEHPNSMLVMVRYKKTFWEKLTNRNHSKEMAFYSKVPLLVYEASTVKADELISV</sequence>
<dbReference type="InterPro" id="IPR006016">
    <property type="entry name" value="UspA"/>
</dbReference>
<evidence type="ECO:0000313" key="4">
    <source>
        <dbReference type="Proteomes" id="UP000479132"/>
    </source>
</evidence>
<dbReference type="SUPFAM" id="SSF52402">
    <property type="entry name" value="Adenine nucleotide alpha hydrolases-like"/>
    <property type="match status" value="2"/>
</dbReference>
<organism evidence="3 4">
    <name type="scientific">Fodinibius halophilus</name>
    <dbReference type="NCBI Taxonomy" id="1736908"/>
    <lineage>
        <taxon>Bacteria</taxon>
        <taxon>Pseudomonadati</taxon>
        <taxon>Balneolota</taxon>
        <taxon>Balneolia</taxon>
        <taxon>Balneolales</taxon>
        <taxon>Balneolaceae</taxon>
        <taxon>Fodinibius</taxon>
    </lineage>
</organism>
<dbReference type="EMBL" id="JAALLS010000005">
    <property type="protein sequence ID" value="NGP87786.1"/>
    <property type="molecule type" value="Genomic_DNA"/>
</dbReference>